<organism evidence="4 5">
    <name type="scientific">Beta vulgaris subsp. vulgaris</name>
    <name type="common">Beet</name>
    <dbReference type="NCBI Taxonomy" id="3555"/>
    <lineage>
        <taxon>Eukaryota</taxon>
        <taxon>Viridiplantae</taxon>
        <taxon>Streptophyta</taxon>
        <taxon>Embryophyta</taxon>
        <taxon>Tracheophyta</taxon>
        <taxon>Spermatophyta</taxon>
        <taxon>Magnoliopsida</taxon>
        <taxon>eudicotyledons</taxon>
        <taxon>Gunneridae</taxon>
        <taxon>Pentapetalae</taxon>
        <taxon>Caryophyllales</taxon>
        <taxon>Chenopodiaceae</taxon>
        <taxon>Betoideae</taxon>
        <taxon>Beta</taxon>
    </lineage>
</organism>
<dbReference type="Pfam" id="PF24139">
    <property type="entry name" value="TPR_TNPO3_IPO13_4th"/>
    <property type="match status" value="1"/>
</dbReference>
<dbReference type="GO" id="GO:0005737">
    <property type="term" value="C:cytoplasm"/>
    <property type="evidence" value="ECO:0007669"/>
    <property type="project" value="TreeGrafter"/>
</dbReference>
<dbReference type="InterPro" id="IPR011989">
    <property type="entry name" value="ARM-like"/>
</dbReference>
<keyword evidence="5" id="KW-1185">Reference proteome</keyword>
<name>A0A0J8DTC1_BETVV</name>
<evidence type="ECO:0000313" key="4">
    <source>
        <dbReference type="EMBL" id="KMS94010.1"/>
    </source>
</evidence>
<keyword evidence="3" id="KW-0539">Nucleus</keyword>
<keyword evidence="2" id="KW-0813">Transport</keyword>
<accession>A0A0J8DTC1</accession>
<protein>
    <recommendedName>
        <fullName evidence="6">Exportin-1/Importin-beta-like domain-containing protein</fullName>
    </recommendedName>
</protein>
<dbReference type="PANTHER" id="PTHR12363:SF33">
    <property type="entry name" value="IMPORTIN-13"/>
    <property type="match status" value="1"/>
</dbReference>
<dbReference type="eggNOG" id="KOG2081">
    <property type="taxonomic scope" value="Eukaryota"/>
</dbReference>
<dbReference type="Gramene" id="KMS94010">
    <property type="protein sequence ID" value="KMS94010"/>
    <property type="gene ID" value="BVRB_025700"/>
</dbReference>
<evidence type="ECO:0000256" key="2">
    <source>
        <dbReference type="ARBA" id="ARBA00022448"/>
    </source>
</evidence>
<dbReference type="GO" id="GO:0005634">
    <property type="term" value="C:nucleus"/>
    <property type="evidence" value="ECO:0007669"/>
    <property type="project" value="UniProtKB-SubCell"/>
</dbReference>
<reference evidence="4 5" key="1">
    <citation type="journal article" date="2014" name="Nature">
        <title>The genome of the recently domesticated crop plant sugar beet (Beta vulgaris).</title>
        <authorList>
            <person name="Dohm J.C."/>
            <person name="Minoche A.E."/>
            <person name="Holtgrawe D."/>
            <person name="Capella-Gutierrez S."/>
            <person name="Zakrzewski F."/>
            <person name="Tafer H."/>
            <person name="Rupp O."/>
            <person name="Sorensen T.R."/>
            <person name="Stracke R."/>
            <person name="Reinhardt R."/>
            <person name="Goesmann A."/>
            <person name="Kraft T."/>
            <person name="Schulz B."/>
            <person name="Stadler P.F."/>
            <person name="Schmidt T."/>
            <person name="Gabaldon T."/>
            <person name="Lehrach H."/>
            <person name="Weisshaar B."/>
            <person name="Himmelbauer H."/>
        </authorList>
    </citation>
    <scope>NUCLEOTIDE SEQUENCE [LARGE SCALE GENOMIC DNA]</scope>
    <source>
        <tissue evidence="4">Taproot</tissue>
    </source>
</reference>
<gene>
    <name evidence="4" type="ORF">BVRB_025700</name>
</gene>
<dbReference type="Gene3D" id="1.25.10.10">
    <property type="entry name" value="Leucine-rich Repeat Variant"/>
    <property type="match status" value="1"/>
</dbReference>
<evidence type="ECO:0008006" key="6">
    <source>
        <dbReference type="Google" id="ProtNLM"/>
    </source>
</evidence>
<dbReference type="InterPro" id="IPR051345">
    <property type="entry name" value="Importin_beta-like_NTR"/>
</dbReference>
<dbReference type="PANTHER" id="PTHR12363">
    <property type="entry name" value="TRANSPORTIN 3 AND IMPORTIN 13"/>
    <property type="match status" value="1"/>
</dbReference>
<proteinExistence type="predicted"/>
<dbReference type="Proteomes" id="UP000035740">
    <property type="component" value="Unassembled WGS sequence"/>
</dbReference>
<dbReference type="AlphaFoldDB" id="A0A0J8DTC1"/>
<feature type="non-terminal residue" evidence="4">
    <location>
        <position position="214"/>
    </location>
</feature>
<dbReference type="GO" id="GO:0006606">
    <property type="term" value="P:protein import into nucleus"/>
    <property type="evidence" value="ECO:0007669"/>
    <property type="project" value="TreeGrafter"/>
</dbReference>
<evidence type="ECO:0000256" key="1">
    <source>
        <dbReference type="ARBA" id="ARBA00004123"/>
    </source>
</evidence>
<feature type="non-terminal residue" evidence="4">
    <location>
        <position position="1"/>
    </location>
</feature>
<dbReference type="OrthoDB" id="435593at2759"/>
<dbReference type="InterPro" id="IPR058537">
    <property type="entry name" value="TPR_TNPO3_IPO13_4th"/>
</dbReference>
<evidence type="ECO:0000313" key="5">
    <source>
        <dbReference type="Proteomes" id="UP000035740"/>
    </source>
</evidence>
<comment type="subcellular location">
    <subcellularLocation>
        <location evidence="1">Nucleus</location>
    </subcellularLocation>
</comment>
<evidence type="ECO:0000256" key="3">
    <source>
        <dbReference type="ARBA" id="ARBA00023242"/>
    </source>
</evidence>
<sequence length="214" mass="23747">PGSQSAAAMAFKFICESCSKNLASGPIDQLINVGYLSADMVFLLIIFVQVYCSMSSLDMDDQNEIIEGVCAVVCSRPVNSIPEHLRQLINPVLQSLAAQLNQARTGGGQFDLGLLSANLDRLAHLFKSIHLDSCPELIAMVSEMWPLLRELLIAFVQDEKIMEKVCRLIKFTLRATRTDFPVLKELLLLMTQLLPAAPWSCFIYTCSITVDEFS</sequence>
<dbReference type="EMBL" id="KQ096888">
    <property type="protein sequence ID" value="KMS94010.1"/>
    <property type="molecule type" value="Genomic_DNA"/>
</dbReference>